<dbReference type="EMBL" id="LAZR01003404">
    <property type="protein sequence ID" value="KKN18681.1"/>
    <property type="molecule type" value="Genomic_DNA"/>
</dbReference>
<evidence type="ECO:0000259" key="6">
    <source>
        <dbReference type="Pfam" id="PF00324"/>
    </source>
</evidence>
<feature type="non-terminal residue" evidence="7">
    <location>
        <position position="1"/>
    </location>
</feature>
<feature type="transmembrane region" description="Helical" evidence="5">
    <location>
        <begin position="361"/>
        <end position="379"/>
    </location>
</feature>
<dbReference type="GO" id="GO:0055085">
    <property type="term" value="P:transmembrane transport"/>
    <property type="evidence" value="ECO:0007669"/>
    <property type="project" value="InterPro"/>
</dbReference>
<feature type="transmembrane region" description="Helical" evidence="5">
    <location>
        <begin position="452"/>
        <end position="475"/>
    </location>
</feature>
<organism evidence="7">
    <name type="scientific">marine sediment metagenome</name>
    <dbReference type="NCBI Taxonomy" id="412755"/>
    <lineage>
        <taxon>unclassified sequences</taxon>
        <taxon>metagenomes</taxon>
        <taxon>ecological metagenomes</taxon>
    </lineage>
</organism>
<feature type="transmembrane region" description="Helical" evidence="5">
    <location>
        <begin position="300"/>
        <end position="324"/>
    </location>
</feature>
<keyword evidence="4 5" id="KW-0472">Membrane</keyword>
<dbReference type="Gene3D" id="1.20.1740.10">
    <property type="entry name" value="Amino acid/polyamine transporter I"/>
    <property type="match status" value="1"/>
</dbReference>
<evidence type="ECO:0000256" key="1">
    <source>
        <dbReference type="ARBA" id="ARBA00004141"/>
    </source>
</evidence>
<keyword evidence="3 5" id="KW-1133">Transmembrane helix</keyword>
<feature type="transmembrane region" description="Helical" evidence="5">
    <location>
        <begin position="330"/>
        <end position="349"/>
    </location>
</feature>
<accession>A0A0F9QZY3</accession>
<feature type="transmembrane region" description="Helical" evidence="5">
    <location>
        <begin position="409"/>
        <end position="432"/>
    </location>
</feature>
<reference evidence="7" key="1">
    <citation type="journal article" date="2015" name="Nature">
        <title>Complex archaea that bridge the gap between prokaryotes and eukaryotes.</title>
        <authorList>
            <person name="Spang A."/>
            <person name="Saw J.H."/>
            <person name="Jorgensen S.L."/>
            <person name="Zaremba-Niedzwiedzka K."/>
            <person name="Martijn J."/>
            <person name="Lind A.E."/>
            <person name="van Eijk R."/>
            <person name="Schleper C."/>
            <person name="Guy L."/>
            <person name="Ettema T.J."/>
        </authorList>
    </citation>
    <scope>NUCLEOTIDE SEQUENCE</scope>
</reference>
<feature type="transmembrane region" description="Helical" evidence="5">
    <location>
        <begin position="199"/>
        <end position="222"/>
    </location>
</feature>
<feature type="transmembrane region" description="Helical" evidence="5">
    <location>
        <begin position="508"/>
        <end position="534"/>
    </location>
</feature>
<comment type="caution">
    <text evidence="7">The sequence shown here is derived from an EMBL/GenBank/DDBJ whole genome shotgun (WGS) entry which is preliminary data.</text>
</comment>
<dbReference type="InterPro" id="IPR050367">
    <property type="entry name" value="APC_superfamily"/>
</dbReference>
<feature type="transmembrane region" description="Helical" evidence="5">
    <location>
        <begin position="93"/>
        <end position="110"/>
    </location>
</feature>
<comment type="subcellular location">
    <subcellularLocation>
        <location evidence="1">Membrane</location>
        <topology evidence="1">Multi-pass membrane protein</topology>
    </subcellularLocation>
</comment>
<keyword evidence="2 5" id="KW-0812">Transmembrane</keyword>
<evidence type="ECO:0000256" key="4">
    <source>
        <dbReference type="ARBA" id="ARBA00023136"/>
    </source>
</evidence>
<protein>
    <recommendedName>
        <fullName evidence="6">Amino acid permease/ SLC12A domain-containing protein</fullName>
    </recommendedName>
</protein>
<gene>
    <name evidence="7" type="ORF">LCGC14_0953240</name>
</gene>
<dbReference type="PANTHER" id="PTHR42770:SF7">
    <property type="entry name" value="MEMBRANE PROTEIN"/>
    <property type="match status" value="1"/>
</dbReference>
<sequence>LLGTAIAEARSGVLISLILGGILIFFTALNYSELSTSLPISGGAYNFGKEALGGFLAFILGFFLWIASIATFSFSAQAFSVVIEAFFPSMGKYFLLIAIASILFTSVLVFRTQKLALRTLISLTIVLLIIFGIFILSGFLISPITNISNYDTDLLTSSTNFFSVISMFSLLFIFFTSITSNLVYINADLKNPSKNIPKTNIFAIIITLFIYLSISLVVMINIGNYPGDLGDSPILLALILNDILGFPGYLLMGIAATISTFIAMNASLGSAVSVLYALARDHYASKRLLKINKKTKVPTLVLVISSSIAILITVLAILFANIGFTANITTFIYFFGLAFVNFAAVSLRYKRKVLDRPFKAPFFPYLPILVGSTCLVLAFVLNLNAVLLGVVILIIGVTYYLLTLADRHSIVFTIAGLKFFAIILVGIFIWVLNNLSTMYSPITGFPSLFTNVLLRILIFICIFTIGTIFFDVFPLKELVYLFVRSRKEVAINVGIGRIIELKKIKSKVIYNVNILIGIVQIGSSIFIFSLISLITTDVITIENITIGSTVIPQKTAEFLFISFLLFFGTILIFSGLLSIYLNRETKSLGI</sequence>
<evidence type="ECO:0000313" key="7">
    <source>
        <dbReference type="EMBL" id="KKN18681.1"/>
    </source>
</evidence>
<evidence type="ECO:0000256" key="3">
    <source>
        <dbReference type="ARBA" id="ARBA00022989"/>
    </source>
</evidence>
<evidence type="ECO:0000256" key="5">
    <source>
        <dbReference type="SAM" id="Phobius"/>
    </source>
</evidence>
<feature type="transmembrane region" description="Helical" evidence="5">
    <location>
        <begin position="12"/>
        <end position="31"/>
    </location>
</feature>
<feature type="transmembrane region" description="Helical" evidence="5">
    <location>
        <begin position="249"/>
        <end position="279"/>
    </location>
</feature>
<feature type="transmembrane region" description="Helical" evidence="5">
    <location>
        <begin position="161"/>
        <end position="187"/>
    </location>
</feature>
<feature type="transmembrane region" description="Helical" evidence="5">
    <location>
        <begin position="117"/>
        <end position="141"/>
    </location>
</feature>
<name>A0A0F9QZY3_9ZZZZ</name>
<proteinExistence type="predicted"/>
<dbReference type="Pfam" id="PF00324">
    <property type="entry name" value="AA_permease"/>
    <property type="match status" value="1"/>
</dbReference>
<dbReference type="PANTHER" id="PTHR42770">
    <property type="entry name" value="AMINO ACID TRANSPORTER-RELATED"/>
    <property type="match status" value="1"/>
</dbReference>
<feature type="transmembrane region" description="Helical" evidence="5">
    <location>
        <begin position="385"/>
        <end position="402"/>
    </location>
</feature>
<feature type="transmembrane region" description="Helical" evidence="5">
    <location>
        <begin position="558"/>
        <end position="581"/>
    </location>
</feature>
<dbReference type="GO" id="GO:0016020">
    <property type="term" value="C:membrane"/>
    <property type="evidence" value="ECO:0007669"/>
    <property type="project" value="UniProtKB-SubCell"/>
</dbReference>
<feature type="transmembrane region" description="Helical" evidence="5">
    <location>
        <begin position="52"/>
        <end position="73"/>
    </location>
</feature>
<evidence type="ECO:0000256" key="2">
    <source>
        <dbReference type="ARBA" id="ARBA00022692"/>
    </source>
</evidence>
<dbReference type="AlphaFoldDB" id="A0A0F9QZY3"/>
<dbReference type="InterPro" id="IPR004841">
    <property type="entry name" value="AA-permease/SLC12A_dom"/>
</dbReference>
<feature type="domain" description="Amino acid permease/ SLC12A" evidence="6">
    <location>
        <begin position="4"/>
        <end position="386"/>
    </location>
</feature>